<sequence length="1039" mass="119303">MNFKSSTVKKTVRETCDSIAKHISSPPSKKQKISSLTDTDFKDEKNTNLLPSFLFSVLQVQKSQYEDSINLKLERLSDHKQVTCTLEDSWSSTNLQEKDLVHVLTDPNSDGNYILKDSKGLIIVNPHYILSGTTVLSALHCLKKATLNWKFKEIGSNSTYMVLGTLLHNLFQSAITGKKYSKVELNELLIDLLKRKQIINQLYDCNLDEETVLKDTIVYLTSIEKWLQENVVVPKSKSIQRNLNIAEICDIEESIWSPKYGIKGKIDLTLKAEIKISSFKPLANLIKKENLNQTQTHVIPVELKSGRTTFSVEHEGQVMLYSLLNHEKRKQSDFGLLLYLKDMNMKFIKVNHGSLKGLIQLRNELVHHISANKLPEFKNEDRICSKCPMLVTCSLLSHDKITPNDSELYSNSISHLTNEHKEYFFNWYKMLELEFSDYKQFESGDTVWWKSVDELESIGLSVFNLKLDSAIKTECSEEYTGEGFFLFNFTRPDNLLKKEIILKENDMILLSSISDNLIGISQGFIKSINKTRTKFSLLLDKNLKGISSEHLFRIDKINFRSAINLNYTNLSRLMNPDEKCSRLRTYIIEKTKPIFDKSLPKNHVLDNKPILKKLNQSQQASILKALMAQNYLLIKGYPGTGKTTTIAALIAILINLGKRVLFTSFTNSAVDNLLLKVLHDYSFDFVRIGSFERIHPEIQKYESNFLTSNIKNVQELDYFYKQKKLIATTCSSIGSTVFNKLDFDYCIVDEASQVLLTTCLGPLFVSNKFILVGDLEQLPPIIKNKDARALGMGVSLFEWLDSKEGSIELVHQYRMNSEIMSLANEMTYEGKLECLSSKTANSAVVICSDFLSNINLERIKKIFLESVIFIDTSEIMKSIEIINEQDKNENRLVNLTECDLVESLTKKFFEVGDFDSLDDIGVIAPYNNQVREIQQRFLGKKFYQDIEVNTVDQFQGRDKRMIIMSFTNSLIKNEDSKEYEILNDKRRLTVGITRAKQKLILIGCVDNLVRYKPIEKMINFLKSKDLLFTPKSKKEFYFD</sequence>
<dbReference type="EC" id="3.6.4.12" evidence="22"/>
<comment type="subcellular location">
    <subcellularLocation>
        <location evidence="2">Mitochondrion</location>
    </subcellularLocation>
    <subcellularLocation>
        <location evidence="22">Nucleus</location>
    </subcellularLocation>
    <subcellularLocation>
        <location evidence="22">Chromosome</location>
    </subcellularLocation>
</comment>
<dbReference type="GO" id="GO:0005694">
    <property type="term" value="C:chromosome"/>
    <property type="evidence" value="ECO:0007669"/>
    <property type="project" value="UniProtKB-SubCell"/>
</dbReference>
<comment type="similarity">
    <text evidence="3 22">Belongs to the DNA2/NAM7 helicase family.</text>
</comment>
<evidence type="ECO:0000256" key="3">
    <source>
        <dbReference type="ARBA" id="ARBA00007913"/>
    </source>
</evidence>
<evidence type="ECO:0000256" key="21">
    <source>
        <dbReference type="ARBA" id="ARBA00047995"/>
    </source>
</evidence>
<dbReference type="CDD" id="cd18041">
    <property type="entry name" value="DEXXQc_DNA2"/>
    <property type="match status" value="1"/>
</dbReference>
<evidence type="ECO:0000256" key="12">
    <source>
        <dbReference type="ARBA" id="ARBA00022806"/>
    </source>
</evidence>
<dbReference type="InterPro" id="IPR041677">
    <property type="entry name" value="DNA2/NAM7_AAA_11"/>
</dbReference>
<dbReference type="InterPro" id="IPR011604">
    <property type="entry name" value="PDDEXK-like_dom_sf"/>
</dbReference>
<dbReference type="Pfam" id="PF21123">
    <property type="entry name" value="Dna2_Rift"/>
    <property type="match status" value="1"/>
</dbReference>
<evidence type="ECO:0000256" key="19">
    <source>
        <dbReference type="ARBA" id="ARBA00023242"/>
    </source>
</evidence>
<evidence type="ECO:0000256" key="5">
    <source>
        <dbReference type="ARBA" id="ARBA00022705"/>
    </source>
</evidence>
<dbReference type="GO" id="GO:0017116">
    <property type="term" value="F:single-stranded DNA helicase activity"/>
    <property type="evidence" value="ECO:0007669"/>
    <property type="project" value="UniProtKB-UniRule"/>
</dbReference>
<keyword evidence="4 22" id="KW-0004">4Fe-4S</keyword>
<dbReference type="GO" id="GO:0071932">
    <property type="term" value="P:replication fork reversal"/>
    <property type="evidence" value="ECO:0007669"/>
    <property type="project" value="TreeGrafter"/>
</dbReference>
<dbReference type="InterPro" id="IPR027417">
    <property type="entry name" value="P-loop_NTPase"/>
</dbReference>
<feature type="domain" description="DNA2/NAM7 helicase-like C-terminal" evidence="25">
    <location>
        <begin position="793"/>
        <end position="1004"/>
    </location>
</feature>
<dbReference type="GO" id="GO:0005524">
    <property type="term" value="F:ATP binding"/>
    <property type="evidence" value="ECO:0007669"/>
    <property type="project" value="UniProtKB-UniRule"/>
</dbReference>
<keyword evidence="17" id="KW-0496">Mitochondrion</keyword>
<dbReference type="PANTHER" id="PTHR10887">
    <property type="entry name" value="DNA2/NAM7 HELICASE FAMILY"/>
    <property type="match status" value="1"/>
</dbReference>
<dbReference type="Gene3D" id="3.40.50.300">
    <property type="entry name" value="P-loop containing nucleotide triphosphate hydrolases"/>
    <property type="match status" value="2"/>
</dbReference>
<dbReference type="OrthoDB" id="306218at2759"/>
<comment type="cofactor">
    <cofactor evidence="1">
        <name>[4Fe-4S] cluster</name>
        <dbReference type="ChEBI" id="CHEBI:49883"/>
    </cofactor>
</comment>
<keyword evidence="18 22" id="KW-0234">DNA repair</keyword>
<keyword evidence="5 22" id="KW-0235">DNA replication</keyword>
<dbReference type="Proteomes" id="UP000663879">
    <property type="component" value="Unassembled WGS sequence"/>
</dbReference>
<keyword evidence="13 22" id="KW-0067">ATP-binding</keyword>
<dbReference type="AlphaFoldDB" id="A0A813MIL4"/>
<keyword evidence="20 22" id="KW-0511">Multifunctional enzyme</keyword>
<evidence type="ECO:0000256" key="18">
    <source>
        <dbReference type="ARBA" id="ARBA00023204"/>
    </source>
</evidence>
<keyword evidence="8 22" id="KW-0547">Nucleotide-binding</keyword>
<dbReference type="GO" id="GO:0003677">
    <property type="term" value="F:DNA binding"/>
    <property type="evidence" value="ECO:0007669"/>
    <property type="project" value="UniProtKB-UniRule"/>
</dbReference>
<dbReference type="Pfam" id="PF08696">
    <property type="entry name" value="Dna2"/>
    <property type="match status" value="1"/>
</dbReference>
<keyword evidence="14 22" id="KW-0408">Iron</keyword>
<dbReference type="GO" id="GO:0017108">
    <property type="term" value="F:5'-flap endonuclease activity"/>
    <property type="evidence" value="ECO:0007669"/>
    <property type="project" value="UniProtKB-UniRule"/>
</dbReference>
<dbReference type="EC" id="3.1.-.-" evidence="22"/>
<keyword evidence="16 22" id="KW-0238">DNA-binding</keyword>
<feature type="domain" description="DNA replication factor Dna2 N-terminal" evidence="23">
    <location>
        <begin position="78"/>
        <end position="271"/>
    </location>
</feature>
<organism evidence="27 28">
    <name type="scientific">Brachionus calyciflorus</name>
    <dbReference type="NCBI Taxonomy" id="104777"/>
    <lineage>
        <taxon>Eukaryota</taxon>
        <taxon>Metazoa</taxon>
        <taxon>Spiralia</taxon>
        <taxon>Gnathifera</taxon>
        <taxon>Rotifera</taxon>
        <taxon>Eurotatoria</taxon>
        <taxon>Monogononta</taxon>
        <taxon>Pseudotrocha</taxon>
        <taxon>Ploima</taxon>
        <taxon>Brachionidae</taxon>
        <taxon>Brachionus</taxon>
    </lineage>
</organism>
<accession>A0A813MIL4</accession>
<dbReference type="Pfam" id="PF13087">
    <property type="entry name" value="AAA_12"/>
    <property type="match status" value="1"/>
</dbReference>
<dbReference type="CDD" id="cd22318">
    <property type="entry name" value="DNA2_N-like"/>
    <property type="match status" value="1"/>
</dbReference>
<reference evidence="27" key="1">
    <citation type="submission" date="2021-02" db="EMBL/GenBank/DDBJ databases">
        <authorList>
            <person name="Nowell W R."/>
        </authorList>
    </citation>
    <scope>NUCLEOTIDE SEQUENCE</scope>
    <source>
        <strain evidence="27">Ploen Becks lab</strain>
    </source>
</reference>
<evidence type="ECO:0000256" key="9">
    <source>
        <dbReference type="ARBA" id="ARBA00022759"/>
    </source>
</evidence>
<keyword evidence="9" id="KW-0255">Endonuclease</keyword>
<keyword evidence="19 22" id="KW-0539">Nucleus</keyword>
<evidence type="ECO:0000259" key="23">
    <source>
        <dbReference type="Pfam" id="PF08696"/>
    </source>
</evidence>
<evidence type="ECO:0000256" key="2">
    <source>
        <dbReference type="ARBA" id="ARBA00004173"/>
    </source>
</evidence>
<evidence type="ECO:0000256" key="10">
    <source>
        <dbReference type="ARBA" id="ARBA00022763"/>
    </source>
</evidence>
<dbReference type="InterPro" id="IPR014808">
    <property type="entry name" value="DNA_replication_fac_Dna2_N"/>
</dbReference>
<evidence type="ECO:0000256" key="22">
    <source>
        <dbReference type="RuleBase" id="RU367041"/>
    </source>
</evidence>
<dbReference type="PANTHER" id="PTHR10887:SF433">
    <property type="entry name" value="DNA REPLICATION ATP-DEPENDENT HELICASE_NUCLEASE DNA2"/>
    <property type="match status" value="1"/>
</dbReference>
<dbReference type="GO" id="GO:0051539">
    <property type="term" value="F:4 iron, 4 sulfur cluster binding"/>
    <property type="evidence" value="ECO:0007669"/>
    <property type="project" value="UniProtKB-UniRule"/>
</dbReference>
<evidence type="ECO:0000256" key="17">
    <source>
        <dbReference type="ARBA" id="ARBA00023128"/>
    </source>
</evidence>
<feature type="domain" description="DNA2/NAM7 helicase helicase" evidence="24">
    <location>
        <begin position="613"/>
        <end position="710"/>
    </location>
</feature>
<evidence type="ECO:0000313" key="28">
    <source>
        <dbReference type="Proteomes" id="UP000663879"/>
    </source>
</evidence>
<proteinExistence type="inferred from homology"/>
<keyword evidence="11 22" id="KW-0378">Hydrolase</keyword>
<keyword evidence="22" id="KW-0158">Chromosome</keyword>
<feature type="domain" description="DNA2/NAM7 helicase helicase" evidence="24">
    <location>
        <begin position="717"/>
        <end position="784"/>
    </location>
</feature>
<dbReference type="Gene3D" id="3.90.320.10">
    <property type="match status" value="1"/>
</dbReference>
<name>A0A813MIL4_9BILA</name>
<keyword evidence="28" id="KW-1185">Reference proteome</keyword>
<evidence type="ECO:0000256" key="13">
    <source>
        <dbReference type="ARBA" id="ARBA00022840"/>
    </source>
</evidence>
<evidence type="ECO:0000259" key="24">
    <source>
        <dbReference type="Pfam" id="PF13086"/>
    </source>
</evidence>
<evidence type="ECO:0000256" key="7">
    <source>
        <dbReference type="ARBA" id="ARBA00022723"/>
    </source>
</evidence>
<keyword evidence="15 22" id="KW-0411">Iron-sulfur</keyword>
<dbReference type="InterPro" id="IPR048459">
    <property type="entry name" value="DNA2_Rift"/>
</dbReference>
<keyword evidence="12 22" id="KW-0347">Helicase</keyword>
<keyword evidence="10 22" id="KW-0227">DNA damage</keyword>
<dbReference type="GO" id="GO:0005739">
    <property type="term" value="C:mitochondrion"/>
    <property type="evidence" value="ECO:0007669"/>
    <property type="project" value="UniProtKB-SubCell"/>
</dbReference>
<comment type="catalytic activity">
    <reaction evidence="21 22">
        <text>ATP + H2O = ADP + phosphate + H(+)</text>
        <dbReference type="Rhea" id="RHEA:13065"/>
        <dbReference type="ChEBI" id="CHEBI:15377"/>
        <dbReference type="ChEBI" id="CHEBI:15378"/>
        <dbReference type="ChEBI" id="CHEBI:30616"/>
        <dbReference type="ChEBI" id="CHEBI:43474"/>
        <dbReference type="ChEBI" id="CHEBI:456216"/>
        <dbReference type="EC" id="3.6.4.12"/>
    </reaction>
</comment>
<keyword evidence="6 22" id="KW-0540">Nuclease</keyword>
<evidence type="ECO:0000256" key="20">
    <source>
        <dbReference type="ARBA" id="ARBA00023268"/>
    </source>
</evidence>
<evidence type="ECO:0000256" key="1">
    <source>
        <dbReference type="ARBA" id="ARBA00001966"/>
    </source>
</evidence>
<dbReference type="GO" id="GO:0046872">
    <property type="term" value="F:metal ion binding"/>
    <property type="evidence" value="ECO:0007669"/>
    <property type="project" value="UniProtKB-UniRule"/>
</dbReference>
<comment type="function">
    <text evidence="22">Key enzyme involved in DNA replication and DNA repair. Involved in Okazaki fragments processing by cleaving long flaps that escape FEN1: flaps that are longer than 27 nucleotides are coated by replication protein A complex (RPA), leading to recruit DNA2 which cleaves the flap until it is too short to bind RPA and becomes a substrate for FEN1. Also involved in 5'-end resection of DNA during double-strand break (DSB) repair by mediating the cleavage of 5'-ssDNA.</text>
</comment>
<evidence type="ECO:0000259" key="26">
    <source>
        <dbReference type="Pfam" id="PF21123"/>
    </source>
</evidence>
<dbReference type="InterPro" id="IPR047187">
    <property type="entry name" value="SF1_C_Upf1"/>
</dbReference>
<dbReference type="InterPro" id="IPR041679">
    <property type="entry name" value="DNA2/NAM7-like_C"/>
</dbReference>
<evidence type="ECO:0000256" key="11">
    <source>
        <dbReference type="ARBA" id="ARBA00022801"/>
    </source>
</evidence>
<evidence type="ECO:0000256" key="15">
    <source>
        <dbReference type="ARBA" id="ARBA00023014"/>
    </source>
</evidence>
<evidence type="ECO:0000259" key="25">
    <source>
        <dbReference type="Pfam" id="PF13087"/>
    </source>
</evidence>
<feature type="domain" description="DNA2 rift barrel" evidence="26">
    <location>
        <begin position="471"/>
        <end position="556"/>
    </location>
</feature>
<evidence type="ECO:0000256" key="14">
    <source>
        <dbReference type="ARBA" id="ARBA00023004"/>
    </source>
</evidence>
<dbReference type="GO" id="GO:0033567">
    <property type="term" value="P:DNA replication, Okazaki fragment processing"/>
    <property type="evidence" value="ECO:0007669"/>
    <property type="project" value="UniProtKB-UniRule"/>
</dbReference>
<evidence type="ECO:0000313" key="27">
    <source>
        <dbReference type="EMBL" id="CAF0724196.1"/>
    </source>
</evidence>
<gene>
    <name evidence="27" type="ORF">OXX778_LOCUS2401</name>
</gene>
<dbReference type="GO" id="GO:0006281">
    <property type="term" value="P:DNA repair"/>
    <property type="evidence" value="ECO:0007669"/>
    <property type="project" value="UniProtKB-KW"/>
</dbReference>
<keyword evidence="7 22" id="KW-0479">Metal-binding</keyword>
<protein>
    <recommendedName>
        <fullName evidence="22">DNA replication ATP-dependent helicase/nuclease</fullName>
        <ecNumber evidence="22">3.1.-.-</ecNumber>
        <ecNumber evidence="22">3.6.4.12</ecNumber>
    </recommendedName>
</protein>
<dbReference type="Pfam" id="PF13086">
    <property type="entry name" value="AAA_11"/>
    <property type="match status" value="2"/>
</dbReference>
<dbReference type="EMBL" id="CAJNOC010000185">
    <property type="protein sequence ID" value="CAF0724196.1"/>
    <property type="molecule type" value="Genomic_DNA"/>
</dbReference>
<dbReference type="InterPro" id="IPR026851">
    <property type="entry name" value="Dna2/JHS1_DEXXQ-box"/>
</dbReference>
<dbReference type="InterPro" id="IPR045055">
    <property type="entry name" value="DNA2/NAM7-like"/>
</dbReference>
<dbReference type="CDD" id="cd18808">
    <property type="entry name" value="SF1_C_Upf1"/>
    <property type="match status" value="1"/>
</dbReference>
<dbReference type="GO" id="GO:0005634">
    <property type="term" value="C:nucleus"/>
    <property type="evidence" value="ECO:0007669"/>
    <property type="project" value="UniProtKB-SubCell"/>
</dbReference>
<evidence type="ECO:0000256" key="16">
    <source>
        <dbReference type="ARBA" id="ARBA00023125"/>
    </source>
</evidence>
<evidence type="ECO:0000256" key="6">
    <source>
        <dbReference type="ARBA" id="ARBA00022722"/>
    </source>
</evidence>
<comment type="caution">
    <text evidence="27">The sequence shown here is derived from an EMBL/GenBank/DDBJ whole genome shotgun (WGS) entry which is preliminary data.</text>
</comment>
<dbReference type="SUPFAM" id="SSF52540">
    <property type="entry name" value="P-loop containing nucleoside triphosphate hydrolases"/>
    <property type="match status" value="1"/>
</dbReference>
<evidence type="ECO:0000256" key="8">
    <source>
        <dbReference type="ARBA" id="ARBA00022741"/>
    </source>
</evidence>
<evidence type="ECO:0000256" key="4">
    <source>
        <dbReference type="ARBA" id="ARBA00022485"/>
    </source>
</evidence>